<gene>
    <name evidence="1" type="ORF">NTE_02097</name>
</gene>
<sequence>MPQIDYSTASIQERKRRANELLSNLFQILEPKQKIDNPLDFLANELCKKIFDPGEESYLKNTKFADYRDALLEIVKITYRENRQKALTESLADMPEDDIFAIFQNMQKLNQRLTYLDKNHKTINKKVIDSYFSLYPEISNFFERVTLQLFGLKRILDGESITYSQLKLSKLSDYVNSLKTRPFFSELVQPMNITVRNAIVHGGNAVNPITRTIKFTDKRASVTMSYEDFIQATRELASATYVISHLDSAIKCIFINFIRSLPN</sequence>
<evidence type="ECO:0000313" key="1">
    <source>
        <dbReference type="EMBL" id="AIF84152.1"/>
    </source>
</evidence>
<protein>
    <submittedName>
        <fullName evidence="1">Uncharacterized protein</fullName>
    </submittedName>
</protein>
<evidence type="ECO:0000313" key="2">
    <source>
        <dbReference type="Proteomes" id="UP000028194"/>
    </source>
</evidence>
<name>A0A075MTQ6_9ARCH</name>
<dbReference type="EMBL" id="CP007174">
    <property type="protein sequence ID" value="AIF84152.1"/>
    <property type="molecule type" value="Genomic_DNA"/>
</dbReference>
<keyword evidence="2" id="KW-1185">Reference proteome</keyword>
<dbReference type="Proteomes" id="UP000028194">
    <property type="component" value="Chromosome"/>
</dbReference>
<dbReference type="KEGG" id="nev:NTE_02097"/>
<accession>A0A075MTQ6</accession>
<dbReference type="AlphaFoldDB" id="A0A075MTQ6"/>
<proteinExistence type="predicted"/>
<organism evidence="1 2">
    <name type="scientific">Candidatus Nitrososphaera evergladensis SR1</name>
    <dbReference type="NCBI Taxonomy" id="1459636"/>
    <lineage>
        <taxon>Archaea</taxon>
        <taxon>Nitrososphaerota</taxon>
        <taxon>Nitrososphaeria</taxon>
        <taxon>Nitrososphaerales</taxon>
        <taxon>Nitrososphaeraceae</taxon>
        <taxon>Nitrososphaera</taxon>
    </lineage>
</organism>
<reference evidence="1 2" key="1">
    <citation type="journal article" date="2014" name="PLoS ONE">
        <title>Genome Sequence of Candidatus Nitrososphaera evergladensis from Group I.1b Enriched from Everglades Soil Reveals Novel Genomic Features of the Ammonia-Oxidizing Archaea.</title>
        <authorList>
            <person name="Zhalnina K.V."/>
            <person name="Dias R."/>
            <person name="Leonard M.T."/>
            <person name="Dorr de Quadros P."/>
            <person name="Camargo F.A."/>
            <person name="Drew J.C."/>
            <person name="Farmerie W.G."/>
            <person name="Daroub S.H."/>
            <person name="Triplett E.W."/>
        </authorList>
    </citation>
    <scope>NUCLEOTIDE SEQUENCE [LARGE SCALE GENOMIC DNA]</scope>
    <source>
        <strain evidence="1 2">SR1</strain>
    </source>
</reference>
<dbReference type="HOGENOM" id="CLU_1056023_0_0_2"/>